<organism evidence="6 7">
    <name type="scientific">Penicillium hetheringtonii</name>
    <dbReference type="NCBI Taxonomy" id="911720"/>
    <lineage>
        <taxon>Eukaryota</taxon>
        <taxon>Fungi</taxon>
        <taxon>Dikarya</taxon>
        <taxon>Ascomycota</taxon>
        <taxon>Pezizomycotina</taxon>
        <taxon>Eurotiomycetes</taxon>
        <taxon>Eurotiomycetidae</taxon>
        <taxon>Eurotiales</taxon>
        <taxon>Aspergillaceae</taxon>
        <taxon>Penicillium</taxon>
    </lineage>
</organism>
<keyword evidence="1 3" id="KW-0597">Phosphoprotein</keyword>
<protein>
    <recommendedName>
        <fullName evidence="8">Histidine kinase</fullName>
    </recommendedName>
</protein>
<dbReference type="Gene3D" id="3.40.50.2300">
    <property type="match status" value="1"/>
</dbReference>
<dbReference type="SUPFAM" id="SSF52172">
    <property type="entry name" value="CheY-like"/>
    <property type="match status" value="1"/>
</dbReference>
<dbReference type="PROSITE" id="PS50110">
    <property type="entry name" value="RESPONSE_REGULATORY"/>
    <property type="match status" value="1"/>
</dbReference>
<evidence type="ECO:0008006" key="8">
    <source>
        <dbReference type="Google" id="ProtNLM"/>
    </source>
</evidence>
<dbReference type="SUPFAM" id="SSF55874">
    <property type="entry name" value="ATPase domain of HSP90 chaperone/DNA topoisomerase II/histidine kinase"/>
    <property type="match status" value="1"/>
</dbReference>
<dbReference type="EMBL" id="JAQJAC010000010">
    <property type="protein sequence ID" value="KAJ5569091.1"/>
    <property type="molecule type" value="Genomic_DNA"/>
</dbReference>
<evidence type="ECO:0000259" key="4">
    <source>
        <dbReference type="PROSITE" id="PS50109"/>
    </source>
</evidence>
<dbReference type="SMART" id="SM00448">
    <property type="entry name" value="REC"/>
    <property type="match status" value="1"/>
</dbReference>
<feature type="domain" description="Histidine kinase" evidence="4">
    <location>
        <begin position="1"/>
        <end position="146"/>
    </location>
</feature>
<gene>
    <name evidence="6" type="ORF">N7450_011577</name>
</gene>
<dbReference type="PANTHER" id="PTHR45339">
    <property type="entry name" value="HYBRID SIGNAL TRANSDUCTION HISTIDINE KINASE J"/>
    <property type="match status" value="1"/>
</dbReference>
<dbReference type="Pfam" id="PF00072">
    <property type="entry name" value="Response_reg"/>
    <property type="match status" value="1"/>
</dbReference>
<keyword evidence="2" id="KW-0902">Two-component regulatory system</keyword>
<dbReference type="InterPro" id="IPR003594">
    <property type="entry name" value="HATPase_dom"/>
</dbReference>
<keyword evidence="7" id="KW-1185">Reference proteome</keyword>
<dbReference type="PRINTS" id="PR00344">
    <property type="entry name" value="BCTRLSENSOR"/>
</dbReference>
<dbReference type="PANTHER" id="PTHR45339:SF1">
    <property type="entry name" value="HYBRID SIGNAL TRANSDUCTION HISTIDINE KINASE J"/>
    <property type="match status" value="1"/>
</dbReference>
<feature type="domain" description="Response regulatory" evidence="5">
    <location>
        <begin position="237"/>
        <end position="355"/>
    </location>
</feature>
<sequence length="364" mass="40461">MSQVLINLLSNAIKFTAKSEGQRRIRVSIGASQDRPSSYPPNVVFFRSGESALSLDKTSSPEWGDGEYAYIMLAVKDTGIGISNDSQMRLFERFNQATPKTEGIYGGSGLGLNVSRKLCHLHGGEIGVSSKEGQGSTFGFFFRVRKTTGNWKENVGIKNTSEFDKLCSDIQSLSMPSRKGGELASEVRISRDPPETHIEELSQIASPDERTRNTRDIAQKAIAHLGEVDPKKNIVRSILVVEDNVINREIVSRKLRSLGFRVIEATNGLEALEVFQNERTDCILMDQEMPLMDGNEATKHIRAMEKRSQHHIPILGVTANARLAQKSEMLEAGMDDVIHKPFQTEEILAKISQFVPTKLETQTN</sequence>
<dbReference type="Pfam" id="PF02518">
    <property type="entry name" value="HATPase_c"/>
    <property type="match status" value="1"/>
</dbReference>
<evidence type="ECO:0000256" key="3">
    <source>
        <dbReference type="PROSITE-ProRule" id="PRU00169"/>
    </source>
</evidence>
<evidence type="ECO:0000313" key="6">
    <source>
        <dbReference type="EMBL" id="KAJ5569091.1"/>
    </source>
</evidence>
<dbReference type="InterPro" id="IPR036890">
    <property type="entry name" value="HATPase_C_sf"/>
</dbReference>
<comment type="caution">
    <text evidence="6">The sequence shown here is derived from an EMBL/GenBank/DDBJ whole genome shotgun (WGS) entry which is preliminary data.</text>
</comment>
<dbReference type="GO" id="GO:0000160">
    <property type="term" value="P:phosphorelay signal transduction system"/>
    <property type="evidence" value="ECO:0007669"/>
    <property type="project" value="UniProtKB-KW"/>
</dbReference>
<dbReference type="InterPro" id="IPR011006">
    <property type="entry name" value="CheY-like_superfamily"/>
</dbReference>
<dbReference type="InterPro" id="IPR004358">
    <property type="entry name" value="Sig_transdc_His_kin-like_C"/>
</dbReference>
<evidence type="ECO:0000313" key="7">
    <source>
        <dbReference type="Proteomes" id="UP001216150"/>
    </source>
</evidence>
<dbReference type="CDD" id="cd17546">
    <property type="entry name" value="REC_hyHK_CKI1_RcsC-like"/>
    <property type="match status" value="1"/>
</dbReference>
<reference evidence="6 7" key="1">
    <citation type="journal article" date="2023" name="IMA Fungus">
        <title>Comparative genomic study of the Penicillium genus elucidates a diverse pangenome and 15 lateral gene transfer events.</title>
        <authorList>
            <person name="Petersen C."/>
            <person name="Sorensen T."/>
            <person name="Nielsen M.R."/>
            <person name="Sondergaard T.E."/>
            <person name="Sorensen J.L."/>
            <person name="Fitzpatrick D.A."/>
            <person name="Frisvad J.C."/>
            <person name="Nielsen K.L."/>
        </authorList>
    </citation>
    <scope>NUCLEOTIDE SEQUENCE [LARGE SCALE GENOMIC DNA]</scope>
    <source>
        <strain evidence="6 7">IBT 29057</strain>
    </source>
</reference>
<evidence type="ECO:0000256" key="2">
    <source>
        <dbReference type="ARBA" id="ARBA00023012"/>
    </source>
</evidence>
<dbReference type="Gene3D" id="3.30.565.10">
    <property type="entry name" value="Histidine kinase-like ATPase, C-terminal domain"/>
    <property type="match status" value="1"/>
</dbReference>
<dbReference type="CDD" id="cd16922">
    <property type="entry name" value="HATPase_EvgS-ArcB-TorS-like"/>
    <property type="match status" value="1"/>
</dbReference>
<accession>A0AAD6GL39</accession>
<dbReference type="AlphaFoldDB" id="A0AAD6GL39"/>
<dbReference type="SMART" id="SM00387">
    <property type="entry name" value="HATPase_c"/>
    <property type="match status" value="1"/>
</dbReference>
<dbReference type="GO" id="GO:0016772">
    <property type="term" value="F:transferase activity, transferring phosphorus-containing groups"/>
    <property type="evidence" value="ECO:0007669"/>
    <property type="project" value="InterPro"/>
</dbReference>
<name>A0AAD6GL39_9EURO</name>
<feature type="modified residue" description="4-aspartylphosphate" evidence="3">
    <location>
        <position position="286"/>
    </location>
</feature>
<proteinExistence type="predicted"/>
<evidence type="ECO:0000256" key="1">
    <source>
        <dbReference type="ARBA" id="ARBA00022553"/>
    </source>
</evidence>
<dbReference type="InterPro" id="IPR001789">
    <property type="entry name" value="Sig_transdc_resp-reg_receiver"/>
</dbReference>
<dbReference type="Proteomes" id="UP001216150">
    <property type="component" value="Unassembled WGS sequence"/>
</dbReference>
<dbReference type="PROSITE" id="PS50109">
    <property type="entry name" value="HIS_KIN"/>
    <property type="match status" value="1"/>
</dbReference>
<dbReference type="InterPro" id="IPR005467">
    <property type="entry name" value="His_kinase_dom"/>
</dbReference>
<evidence type="ECO:0000259" key="5">
    <source>
        <dbReference type="PROSITE" id="PS50110"/>
    </source>
</evidence>